<feature type="compositionally biased region" description="Basic and acidic residues" evidence="1">
    <location>
        <begin position="178"/>
        <end position="188"/>
    </location>
</feature>
<evidence type="ECO:0000313" key="4">
    <source>
        <dbReference type="Proteomes" id="UP000006735"/>
    </source>
</evidence>
<feature type="compositionally biased region" description="Basic residues" evidence="1">
    <location>
        <begin position="289"/>
        <end position="300"/>
    </location>
</feature>
<dbReference type="STRING" id="291331.XOO3813"/>
<feature type="region of interest" description="Disordered" evidence="1">
    <location>
        <begin position="236"/>
        <end position="329"/>
    </location>
</feature>
<protein>
    <submittedName>
        <fullName evidence="3">Transposase</fullName>
    </submittedName>
</protein>
<name>Q5GW54_XANOR</name>
<sequence length="329" mass="36392">MMEATDMRSLSRDARHERRVQVIRLRKAGQTYDEIAAQTGLSRTGVFDICKRHDVAGAKALRDAPSGRRSGDGRLLDAAQEALVRKLITDKTPDQLKMPYALWTRAAVSQLIEQRFGIRLPVRTMGLYLARWGFTPQKPMKKAYEQSPAAVRKWLDEDYPVIAARAKAEGAEIHWGDESGLRSDDVRGRGFAPKGQTPVIRVNSKRHGPVGDLHRDQQGPDALAHLRRRAQYEHPDRLPAPADQGGEQEAVPDPGQPAGTPRQARQGVAGRARRCDRGVLPAQLQPRTQPRRNGQRRHQASRHDAGASAHKAATGQGHRTPPSQRAAPA</sequence>
<dbReference type="NCBIfam" id="NF033545">
    <property type="entry name" value="transpos_IS630"/>
    <property type="match status" value="1"/>
</dbReference>
<reference evidence="3 4" key="1">
    <citation type="journal article" date="2005" name="Nucleic Acids Res.">
        <title>The genome sequence of Xanthomonas oryzae pathovar oryzae KACC10331, the bacterial blight pathogen of rice.</title>
        <authorList>
            <person name="Lee B.M."/>
            <person name="Park Y.J."/>
            <person name="Park D.S."/>
            <person name="Kang H.W."/>
            <person name="Kim J.G."/>
            <person name="Song E.S."/>
            <person name="Park I.C."/>
            <person name="Yoon U.H."/>
            <person name="Hahn J.H."/>
            <person name="Koo B.S."/>
            <person name="Lee G.B."/>
            <person name="Kim H."/>
            <person name="Park H.S."/>
            <person name="Yoon K.O."/>
            <person name="Kim J.H."/>
            <person name="Jung C.H."/>
            <person name="Koh N.H."/>
            <person name="Seo J.S."/>
            <person name="Go S.J."/>
        </authorList>
    </citation>
    <scope>NUCLEOTIDE SEQUENCE [LARGE SCALE GENOMIC DNA]</scope>
    <source>
        <strain evidence="4">KACC10331 / KXO85</strain>
    </source>
</reference>
<evidence type="ECO:0000259" key="2">
    <source>
        <dbReference type="Pfam" id="PF13592"/>
    </source>
</evidence>
<dbReference type="Pfam" id="PF13592">
    <property type="entry name" value="HTH_33"/>
    <property type="match status" value="1"/>
</dbReference>
<feature type="region of interest" description="Disordered" evidence="1">
    <location>
        <begin position="178"/>
        <end position="218"/>
    </location>
</feature>
<dbReference type="InterPro" id="IPR047655">
    <property type="entry name" value="Transpos_IS630-like"/>
</dbReference>
<dbReference type="Pfam" id="PF13551">
    <property type="entry name" value="HTH_29"/>
    <property type="match status" value="1"/>
</dbReference>
<proteinExistence type="predicted"/>
<accession>Q5GW54</accession>
<dbReference type="Proteomes" id="UP000006735">
    <property type="component" value="Chromosome"/>
</dbReference>
<evidence type="ECO:0000313" key="3">
    <source>
        <dbReference type="EMBL" id="AAW77067.1"/>
    </source>
</evidence>
<dbReference type="KEGG" id="xoo:XOO3813"/>
<dbReference type="SUPFAM" id="SSF46689">
    <property type="entry name" value="Homeodomain-like"/>
    <property type="match status" value="1"/>
</dbReference>
<keyword evidence="4" id="KW-1185">Reference proteome</keyword>
<dbReference type="InterPro" id="IPR009057">
    <property type="entry name" value="Homeodomain-like_sf"/>
</dbReference>
<dbReference type="EMBL" id="AE013598">
    <property type="protein sequence ID" value="AAW77067.1"/>
    <property type="molecule type" value="Genomic_DNA"/>
</dbReference>
<evidence type="ECO:0000256" key="1">
    <source>
        <dbReference type="SAM" id="MobiDB-lite"/>
    </source>
</evidence>
<feature type="domain" description="Winged helix-turn helix" evidence="2">
    <location>
        <begin position="101"/>
        <end position="157"/>
    </location>
</feature>
<gene>
    <name evidence="3" type="ordered locus">XOO3813</name>
</gene>
<dbReference type="InterPro" id="IPR025959">
    <property type="entry name" value="Winged_HTH_dom"/>
</dbReference>
<organism evidence="3 4">
    <name type="scientific">Xanthomonas oryzae pv. oryzae (strain KACC10331 / KXO85)</name>
    <dbReference type="NCBI Taxonomy" id="291331"/>
    <lineage>
        <taxon>Bacteria</taxon>
        <taxon>Pseudomonadati</taxon>
        <taxon>Pseudomonadota</taxon>
        <taxon>Gammaproteobacteria</taxon>
        <taxon>Lysobacterales</taxon>
        <taxon>Lysobacteraceae</taxon>
        <taxon>Xanthomonas</taxon>
    </lineage>
</organism>
<dbReference type="HOGENOM" id="CLU_844532_0_0_6"/>
<dbReference type="AlphaFoldDB" id="Q5GW54"/>